<name>A0AC61L6R8_9EURY</name>
<accession>A0AC61L6R8</accession>
<reference evidence="1" key="1">
    <citation type="submission" date="2018-01" db="EMBL/GenBank/DDBJ databases">
        <authorList>
            <person name="Krukenberg V."/>
        </authorList>
    </citation>
    <scope>NUCLEOTIDE SEQUENCE</scope>
    <source>
        <strain evidence="1">E20ANME2</strain>
    </source>
</reference>
<sequence length="110" mass="12380">MYVVAADELKKAGLMASRLPKLTELQSRVRDVYLHIDIDVLDSQEAPGVDFRSPNGLSSNEVEQVVQMITERFQMKVAALTTYNPEYDEDSKILQIGLRLLNVIADAVDR</sequence>
<evidence type="ECO:0000313" key="1">
    <source>
        <dbReference type="EMBL" id="PXF62047.1"/>
    </source>
</evidence>
<dbReference type="Proteomes" id="UP000248329">
    <property type="component" value="Unassembled WGS sequence"/>
</dbReference>
<gene>
    <name evidence="1" type="ORF">C4B59_00040</name>
</gene>
<protein>
    <submittedName>
        <fullName evidence="1">Uncharacterized protein</fullName>
    </submittedName>
</protein>
<evidence type="ECO:0000313" key="2">
    <source>
        <dbReference type="Proteomes" id="UP000248329"/>
    </source>
</evidence>
<comment type="caution">
    <text evidence="1">The sequence shown here is derived from an EMBL/GenBank/DDBJ whole genome shotgun (WGS) entry which is preliminary data.</text>
</comment>
<organism evidence="1 2">
    <name type="scientific">Candidatus Methanogaster sp</name>
    <dbReference type="NCBI Taxonomy" id="3386292"/>
    <lineage>
        <taxon>Archaea</taxon>
        <taxon>Methanobacteriati</taxon>
        <taxon>Methanobacteriota</taxon>
        <taxon>Stenosarchaea group</taxon>
        <taxon>Methanomicrobia</taxon>
        <taxon>Methanosarcinales</taxon>
        <taxon>ANME-2 cluster</taxon>
        <taxon>Candidatus Methanogasteraceae</taxon>
        <taxon>Candidatus Methanogaster</taxon>
    </lineage>
</organism>
<dbReference type="EMBL" id="PQXF01000001">
    <property type="protein sequence ID" value="PXF62047.1"/>
    <property type="molecule type" value="Genomic_DNA"/>
</dbReference>
<proteinExistence type="predicted"/>